<feature type="binding site" evidence="12">
    <location>
        <position position="409"/>
    </location>
    <ligand>
        <name>FAD</name>
        <dbReference type="ChEBI" id="CHEBI:57692"/>
    </ligand>
</feature>
<dbReference type="GO" id="GO:0016651">
    <property type="term" value="F:oxidoreductase activity, acting on NAD(P)H"/>
    <property type="evidence" value="ECO:0007669"/>
    <property type="project" value="UniProtKB-ARBA"/>
</dbReference>
<dbReference type="FunFam" id="3.40.50.80:FF:000001">
    <property type="entry name" value="NADPH--cytochrome P450 reductase 1"/>
    <property type="match status" value="1"/>
</dbReference>
<comment type="cofactor">
    <cofactor evidence="12">
        <name>FMN</name>
        <dbReference type="ChEBI" id="CHEBI:58210"/>
    </cofactor>
    <text evidence="12">Binds 1 FMN per subunit.</text>
</comment>
<dbReference type="InterPro" id="IPR017938">
    <property type="entry name" value="Riboflavin_synthase-like_b-brl"/>
</dbReference>
<feature type="binding site" evidence="12">
    <location>
        <begin position="524"/>
        <end position="528"/>
    </location>
    <ligand>
        <name>NADP(+)</name>
        <dbReference type="ChEBI" id="CHEBI:58349"/>
    </ligand>
</feature>
<evidence type="ECO:0000256" key="3">
    <source>
        <dbReference type="ARBA" id="ARBA00022605"/>
    </source>
</evidence>
<dbReference type="SUPFAM" id="SSF63380">
    <property type="entry name" value="Riboflavin synthase domain-like"/>
    <property type="match status" value="1"/>
</dbReference>
<feature type="binding site" evidence="12">
    <location>
        <position position="320"/>
    </location>
    <ligand>
        <name>FAD</name>
        <dbReference type="ChEBI" id="CHEBI:57692"/>
    </ligand>
</feature>
<dbReference type="Proteomes" id="UP000447393">
    <property type="component" value="Unassembled WGS sequence"/>
</dbReference>
<comment type="cofactor">
    <cofactor evidence="12">
        <name>FAD</name>
        <dbReference type="ChEBI" id="CHEBI:57692"/>
    </cofactor>
    <text evidence="12">Binds 1 FAD per subunit.</text>
</comment>
<dbReference type="InterPro" id="IPR039261">
    <property type="entry name" value="FNR_nucleotide-bd"/>
</dbReference>
<gene>
    <name evidence="15" type="ORF">GLV98_04560</name>
</gene>
<keyword evidence="10" id="KW-0198">Cysteine biosynthesis</keyword>
<dbReference type="PIRSF" id="PIRSF000207">
    <property type="entry name" value="SiR-FP_CysJ"/>
    <property type="match status" value="1"/>
</dbReference>
<dbReference type="SUPFAM" id="SSF52343">
    <property type="entry name" value="Ferredoxin reductase-like, C-terminal NADP-linked domain"/>
    <property type="match status" value="1"/>
</dbReference>
<evidence type="ECO:0000256" key="6">
    <source>
        <dbReference type="ARBA" id="ARBA00022827"/>
    </source>
</evidence>
<dbReference type="GO" id="GO:0050660">
    <property type="term" value="F:flavin adenine dinucleotide binding"/>
    <property type="evidence" value="ECO:0007669"/>
    <property type="project" value="InterPro"/>
</dbReference>
<evidence type="ECO:0000256" key="4">
    <source>
        <dbReference type="ARBA" id="ARBA00022630"/>
    </source>
</evidence>
<feature type="binding site" evidence="12">
    <location>
        <begin position="116"/>
        <end position="119"/>
    </location>
    <ligand>
        <name>FMN</name>
        <dbReference type="ChEBI" id="CHEBI:58210"/>
    </ligand>
</feature>
<sequence>MNLDVKNSPFDQEQTEQLNRLLLTMDDRQKIWLSGYLAAFQNSPSLAVKNHQGEEKAVSARQVTLLYGSHTGNCQALAEEYGAKLKEKGMVANVLDMDEYKPKNLKSEQDLLILTSTHGDGDPPDNALSFYEFLFSKRAPKLDGMKYSVLALGDSSYEFFCQTGKEIDERLNELGAERIHPRVDCDLDYEEDAESWWKGVLHTLGDTHEHVSPTVEKVTSVTDRPIYSKKNPFQAEVLENINLSGRGSNKETRHLELDLEGANLAYEPGDSLGIYPKNEDTLVDELIEEMGWDPDLSVIVNKDGEVRALREALTSHYEITALTIPLLEKLATLTDHEEFKQLVASREKMNAYIYGRDLLDVVRDYGPWKAGAEAFVSSLRKIPARLYSIASSLKANPDEVHLTIGTVRYDSNGRKRTGVCSGQCAERTEVGDQLSVFVQKNNNFKLPDDPSIPIIMIGAGTGVAPYRSFLEEREESERQGRSWLFFGEQHFVTDFLYQVEWQRWLKEGVLTKMDVAFSRDTSEKVYVQHRLLENQKEFYQWLASGAYVYVCGDEKYMAKDVHNTILEIIKEEGKYTEEEAEEYLKELRKAKRYQRDVY</sequence>
<keyword evidence="9 15" id="KW-0560">Oxidoreductase</keyword>
<keyword evidence="6 12" id="KW-0274">FAD</keyword>
<dbReference type="Gene3D" id="2.40.30.10">
    <property type="entry name" value="Translation factors"/>
    <property type="match status" value="1"/>
</dbReference>
<dbReference type="Gene3D" id="1.20.990.10">
    <property type="entry name" value="NADPH-cytochrome p450 Reductase, Chain A, domain 3"/>
    <property type="match status" value="1"/>
</dbReference>
<dbReference type="Pfam" id="PF00175">
    <property type="entry name" value="NAD_binding_1"/>
    <property type="match status" value="1"/>
</dbReference>
<dbReference type="AlphaFoldDB" id="A0A845E0G3"/>
<dbReference type="PRINTS" id="PR00371">
    <property type="entry name" value="FPNCR"/>
</dbReference>
<dbReference type="GO" id="GO:0005829">
    <property type="term" value="C:cytosol"/>
    <property type="evidence" value="ECO:0007669"/>
    <property type="project" value="TreeGrafter"/>
</dbReference>
<dbReference type="NCBIfam" id="TIGR01931">
    <property type="entry name" value="cysJ"/>
    <property type="match status" value="1"/>
</dbReference>
<dbReference type="InterPro" id="IPR008254">
    <property type="entry name" value="Flavodoxin/NO_synth"/>
</dbReference>
<evidence type="ECO:0000313" key="16">
    <source>
        <dbReference type="Proteomes" id="UP000447393"/>
    </source>
</evidence>
<comment type="catalytic activity">
    <reaction evidence="11">
        <text>hydrogen sulfide + 3 NADP(+) + 3 H2O = sulfite + 3 NADPH + 4 H(+)</text>
        <dbReference type="Rhea" id="RHEA:13801"/>
        <dbReference type="ChEBI" id="CHEBI:15377"/>
        <dbReference type="ChEBI" id="CHEBI:15378"/>
        <dbReference type="ChEBI" id="CHEBI:17359"/>
        <dbReference type="ChEBI" id="CHEBI:29919"/>
        <dbReference type="ChEBI" id="CHEBI:57783"/>
        <dbReference type="ChEBI" id="CHEBI:58349"/>
        <dbReference type="EC" id="1.8.1.2"/>
    </reaction>
</comment>
<dbReference type="Pfam" id="PF00258">
    <property type="entry name" value="Flavodoxin_1"/>
    <property type="match status" value="1"/>
</dbReference>
<evidence type="ECO:0000259" key="13">
    <source>
        <dbReference type="PROSITE" id="PS50902"/>
    </source>
</evidence>
<evidence type="ECO:0000256" key="8">
    <source>
        <dbReference type="ARBA" id="ARBA00022982"/>
    </source>
</evidence>
<dbReference type="Gene3D" id="3.40.50.360">
    <property type="match status" value="1"/>
</dbReference>
<dbReference type="RefSeq" id="WP_160912969.1">
    <property type="nucleotide sequence ID" value="NZ_WMEZ01000001.1"/>
</dbReference>
<dbReference type="PANTHER" id="PTHR19384:SF128">
    <property type="entry name" value="NADPH OXIDOREDUCTASE A"/>
    <property type="match status" value="1"/>
</dbReference>
<keyword evidence="8" id="KW-0249">Electron transport</keyword>
<dbReference type="CDD" id="cd06199">
    <property type="entry name" value="SiR"/>
    <property type="match status" value="1"/>
</dbReference>
<dbReference type="InterPro" id="IPR010199">
    <property type="entry name" value="CysJ"/>
</dbReference>
<keyword evidence="2" id="KW-0813">Transport</keyword>
<evidence type="ECO:0000256" key="10">
    <source>
        <dbReference type="ARBA" id="ARBA00023192"/>
    </source>
</evidence>
<evidence type="ECO:0000259" key="14">
    <source>
        <dbReference type="PROSITE" id="PS51384"/>
    </source>
</evidence>
<dbReference type="InterPro" id="IPR029039">
    <property type="entry name" value="Flavoprotein-like_sf"/>
</dbReference>
<dbReference type="InterPro" id="IPR001433">
    <property type="entry name" value="OxRdtase_FAD/NAD-bd"/>
</dbReference>
<keyword evidence="4" id="KW-0285">Flavoprotein</keyword>
<feature type="domain" description="FAD-binding FR-type" evidence="14">
    <location>
        <begin position="230"/>
        <end position="447"/>
    </location>
</feature>
<proteinExistence type="predicted"/>
<dbReference type="InterPro" id="IPR023173">
    <property type="entry name" value="NADPH_Cyt_P450_Rdtase_alpha"/>
</dbReference>
<dbReference type="Pfam" id="PF00667">
    <property type="entry name" value="FAD_binding_1"/>
    <property type="match status" value="1"/>
</dbReference>
<dbReference type="PRINTS" id="PR00369">
    <property type="entry name" value="FLAVODOXIN"/>
</dbReference>
<keyword evidence="7 12" id="KW-0521">NADP</keyword>
<evidence type="ECO:0000256" key="1">
    <source>
        <dbReference type="ARBA" id="ARBA00012604"/>
    </source>
</evidence>
<dbReference type="OrthoDB" id="9789468at2"/>
<dbReference type="SUPFAM" id="SSF52218">
    <property type="entry name" value="Flavoproteins"/>
    <property type="match status" value="1"/>
</dbReference>
<dbReference type="PROSITE" id="PS50902">
    <property type="entry name" value="FLAVODOXIN_LIKE"/>
    <property type="match status" value="1"/>
</dbReference>
<accession>A0A845E0G3</accession>
<name>A0A845E0G3_9BACI</name>
<protein>
    <recommendedName>
        <fullName evidence="1">assimilatory sulfite reductase (NADPH)</fullName>
        <ecNumber evidence="1">1.8.1.2</ecNumber>
    </recommendedName>
</protein>
<keyword evidence="3" id="KW-0028">Amino-acid biosynthesis</keyword>
<evidence type="ECO:0000313" key="15">
    <source>
        <dbReference type="EMBL" id="MYL48740.1"/>
    </source>
</evidence>
<dbReference type="GO" id="GO:0019344">
    <property type="term" value="P:cysteine biosynthetic process"/>
    <property type="evidence" value="ECO:0007669"/>
    <property type="project" value="UniProtKB-KW"/>
</dbReference>
<feature type="binding site" evidence="12">
    <location>
        <begin position="518"/>
        <end position="519"/>
    </location>
    <ligand>
        <name>NADP(+)</name>
        <dbReference type="ChEBI" id="CHEBI:58349"/>
    </ligand>
</feature>
<dbReference type="EC" id="1.8.1.2" evidence="1"/>
<evidence type="ECO:0000256" key="2">
    <source>
        <dbReference type="ARBA" id="ARBA00022448"/>
    </source>
</evidence>
<evidence type="ECO:0000256" key="5">
    <source>
        <dbReference type="ARBA" id="ARBA00022643"/>
    </source>
</evidence>
<reference evidence="15 16" key="1">
    <citation type="submission" date="2019-11" db="EMBL/GenBank/DDBJ databases">
        <title>Genome sequences of 17 halophilic strains isolated from different environments.</title>
        <authorList>
            <person name="Furrow R.E."/>
        </authorList>
    </citation>
    <scope>NUCLEOTIDE SEQUENCE [LARGE SCALE GENOMIC DNA]</scope>
    <source>
        <strain evidence="15 16">22505_10_Sand</strain>
    </source>
</reference>
<feature type="binding site" evidence="12">
    <location>
        <begin position="152"/>
        <end position="161"/>
    </location>
    <ligand>
        <name>FMN</name>
        <dbReference type="ChEBI" id="CHEBI:58210"/>
    </ligand>
</feature>
<comment type="caution">
    <text evidence="15">The sequence shown here is derived from an EMBL/GenBank/DDBJ whole genome shotgun (WGS) entry which is preliminary data.</text>
</comment>
<evidence type="ECO:0000256" key="9">
    <source>
        <dbReference type="ARBA" id="ARBA00023002"/>
    </source>
</evidence>
<dbReference type="EMBL" id="WMEZ01000001">
    <property type="protein sequence ID" value="MYL48740.1"/>
    <property type="molecule type" value="Genomic_DNA"/>
</dbReference>
<dbReference type="InterPro" id="IPR003097">
    <property type="entry name" value="CysJ-like_FAD-binding"/>
</dbReference>
<organism evidence="15 16">
    <name type="scientific">Halobacillus litoralis</name>
    <dbReference type="NCBI Taxonomy" id="45668"/>
    <lineage>
        <taxon>Bacteria</taxon>
        <taxon>Bacillati</taxon>
        <taxon>Bacillota</taxon>
        <taxon>Bacilli</taxon>
        <taxon>Bacillales</taxon>
        <taxon>Bacillaceae</taxon>
        <taxon>Halobacillus</taxon>
    </lineage>
</organism>
<dbReference type="PANTHER" id="PTHR19384">
    <property type="entry name" value="NITRIC OXIDE SYNTHASE-RELATED"/>
    <property type="match status" value="1"/>
</dbReference>
<dbReference type="InterPro" id="IPR001094">
    <property type="entry name" value="Flavdoxin-like"/>
</dbReference>
<feature type="binding site" evidence="12">
    <location>
        <begin position="385"/>
        <end position="388"/>
    </location>
    <ligand>
        <name>FAD</name>
        <dbReference type="ChEBI" id="CHEBI:57692"/>
    </ligand>
</feature>
<evidence type="ECO:0000256" key="7">
    <source>
        <dbReference type="ARBA" id="ARBA00022857"/>
    </source>
</evidence>
<keyword evidence="5 12" id="KW-0288">FMN</keyword>
<feature type="binding site" evidence="12">
    <location>
        <begin position="403"/>
        <end position="405"/>
    </location>
    <ligand>
        <name>FAD</name>
        <dbReference type="ChEBI" id="CHEBI:57692"/>
    </ligand>
</feature>
<dbReference type="GO" id="GO:0010181">
    <property type="term" value="F:FMN binding"/>
    <property type="evidence" value="ECO:0007669"/>
    <property type="project" value="InterPro"/>
</dbReference>
<evidence type="ECO:0000256" key="12">
    <source>
        <dbReference type="PIRSR" id="PIRSR000207-1"/>
    </source>
</evidence>
<dbReference type="GO" id="GO:0004783">
    <property type="term" value="F:sulfite reductase (NADPH) activity"/>
    <property type="evidence" value="ECO:0007669"/>
    <property type="project" value="UniProtKB-EC"/>
</dbReference>
<dbReference type="InterPro" id="IPR017927">
    <property type="entry name" value="FAD-bd_FR_type"/>
</dbReference>
<feature type="domain" description="Flavodoxin-like" evidence="13">
    <location>
        <begin position="63"/>
        <end position="201"/>
    </location>
</feature>
<dbReference type="PROSITE" id="PS51384">
    <property type="entry name" value="FAD_FR"/>
    <property type="match status" value="1"/>
</dbReference>
<dbReference type="Gene3D" id="3.40.50.80">
    <property type="entry name" value="Nucleotide-binding domain of ferredoxin-NADP reductase (FNR) module"/>
    <property type="match status" value="1"/>
</dbReference>
<feature type="binding site" evidence="12">
    <location>
        <position position="598"/>
    </location>
    <ligand>
        <name>FAD</name>
        <dbReference type="ChEBI" id="CHEBI:57692"/>
    </ligand>
</feature>
<feature type="binding site" evidence="12">
    <location>
        <begin position="418"/>
        <end position="421"/>
    </location>
    <ligand>
        <name>FAD</name>
        <dbReference type="ChEBI" id="CHEBI:57692"/>
    </ligand>
</feature>
<dbReference type="InterPro" id="IPR001709">
    <property type="entry name" value="Flavoprot_Pyr_Nucl_cyt_Rdtase"/>
</dbReference>
<evidence type="ECO:0000256" key="11">
    <source>
        <dbReference type="ARBA" id="ARBA00052219"/>
    </source>
</evidence>
<feature type="binding site" evidence="12">
    <location>
        <position position="560"/>
    </location>
    <ligand>
        <name>NADP(+)</name>
        <dbReference type="ChEBI" id="CHEBI:58349"/>
    </ligand>
</feature>